<dbReference type="GO" id="GO:0007165">
    <property type="term" value="P:signal transduction"/>
    <property type="evidence" value="ECO:0007669"/>
    <property type="project" value="UniProtKB-KW"/>
</dbReference>
<proteinExistence type="inferred from homology"/>
<dbReference type="SMART" id="SM00283">
    <property type="entry name" value="MA"/>
    <property type="match status" value="1"/>
</dbReference>
<dbReference type="PROSITE" id="PS51257">
    <property type="entry name" value="PROKAR_LIPOPROTEIN"/>
    <property type="match status" value="1"/>
</dbReference>
<evidence type="ECO:0000256" key="9">
    <source>
        <dbReference type="PROSITE-ProRule" id="PRU00284"/>
    </source>
</evidence>
<feature type="domain" description="HAMP" evidence="12">
    <location>
        <begin position="303"/>
        <end position="357"/>
    </location>
</feature>
<dbReference type="SUPFAM" id="SSF58104">
    <property type="entry name" value="Methyl-accepting chemotaxis protein (MCP) signaling domain"/>
    <property type="match status" value="1"/>
</dbReference>
<keyword evidence="7 9" id="KW-0807">Transducer</keyword>
<evidence type="ECO:0000256" key="7">
    <source>
        <dbReference type="ARBA" id="ARBA00023224"/>
    </source>
</evidence>
<protein>
    <submittedName>
        <fullName evidence="13">Methyl-accepting chemotaxis sensory transducer with Cache sensor</fullName>
    </submittedName>
</protein>
<dbReference type="SMART" id="SM00304">
    <property type="entry name" value="HAMP"/>
    <property type="match status" value="1"/>
</dbReference>
<evidence type="ECO:0000259" key="11">
    <source>
        <dbReference type="PROSITE" id="PS50111"/>
    </source>
</evidence>
<dbReference type="OrthoDB" id="359564at2"/>
<keyword evidence="14" id="KW-1185">Reference proteome</keyword>
<evidence type="ECO:0000313" key="14">
    <source>
        <dbReference type="Proteomes" id="UP000182737"/>
    </source>
</evidence>
<evidence type="ECO:0000256" key="4">
    <source>
        <dbReference type="ARBA" id="ARBA00022692"/>
    </source>
</evidence>
<evidence type="ECO:0000256" key="10">
    <source>
        <dbReference type="SAM" id="Phobius"/>
    </source>
</evidence>
<dbReference type="InterPro" id="IPR033479">
    <property type="entry name" value="dCache_1"/>
</dbReference>
<evidence type="ECO:0000256" key="2">
    <source>
        <dbReference type="ARBA" id="ARBA00022475"/>
    </source>
</evidence>
<evidence type="ECO:0000259" key="12">
    <source>
        <dbReference type="PROSITE" id="PS50885"/>
    </source>
</evidence>
<dbReference type="Gene3D" id="6.10.340.10">
    <property type="match status" value="1"/>
</dbReference>
<dbReference type="CDD" id="cd06225">
    <property type="entry name" value="HAMP"/>
    <property type="match status" value="1"/>
</dbReference>
<dbReference type="Pfam" id="PF00015">
    <property type="entry name" value="MCPsignal"/>
    <property type="match status" value="1"/>
</dbReference>
<dbReference type="GO" id="GO:0006935">
    <property type="term" value="P:chemotaxis"/>
    <property type="evidence" value="ECO:0007669"/>
    <property type="project" value="UniProtKB-KW"/>
</dbReference>
<dbReference type="GO" id="GO:0005886">
    <property type="term" value="C:plasma membrane"/>
    <property type="evidence" value="ECO:0007669"/>
    <property type="project" value="UniProtKB-SubCell"/>
</dbReference>
<feature type="transmembrane region" description="Helical" evidence="10">
    <location>
        <begin position="278"/>
        <end position="302"/>
    </location>
</feature>
<dbReference type="CDD" id="cd18773">
    <property type="entry name" value="PDC1_HK_sensor"/>
    <property type="match status" value="1"/>
</dbReference>
<dbReference type="PANTHER" id="PTHR32089">
    <property type="entry name" value="METHYL-ACCEPTING CHEMOTAXIS PROTEIN MCPB"/>
    <property type="match status" value="1"/>
</dbReference>
<dbReference type="Pfam" id="PF00672">
    <property type="entry name" value="HAMP"/>
    <property type="match status" value="1"/>
</dbReference>
<dbReference type="Pfam" id="PF02743">
    <property type="entry name" value="dCache_1"/>
    <property type="match status" value="1"/>
</dbReference>
<feature type="domain" description="Methyl-accepting transducer" evidence="11">
    <location>
        <begin position="404"/>
        <end position="626"/>
    </location>
</feature>
<dbReference type="Gene3D" id="1.10.287.950">
    <property type="entry name" value="Methyl-accepting chemotaxis protein"/>
    <property type="match status" value="1"/>
</dbReference>
<keyword evidence="5 10" id="KW-1133">Transmembrane helix</keyword>
<dbReference type="AlphaFoldDB" id="A0A1I3MAX3"/>
<evidence type="ECO:0000313" key="13">
    <source>
        <dbReference type="EMBL" id="SFI94131.1"/>
    </source>
</evidence>
<name>A0A1I3MAX3_9SPIR</name>
<dbReference type="PROSITE" id="PS50111">
    <property type="entry name" value="CHEMOTAXIS_TRANSDUC_2"/>
    <property type="match status" value="1"/>
</dbReference>
<keyword evidence="4 10" id="KW-0812">Transmembrane</keyword>
<keyword evidence="6 10" id="KW-0472">Membrane</keyword>
<gene>
    <name evidence="13" type="ORF">SAMN04487775_108162</name>
</gene>
<dbReference type="EMBL" id="FORI01000008">
    <property type="protein sequence ID" value="SFI94131.1"/>
    <property type="molecule type" value="Genomic_DNA"/>
</dbReference>
<dbReference type="PANTHER" id="PTHR32089:SF112">
    <property type="entry name" value="LYSOZYME-LIKE PROTEIN-RELATED"/>
    <property type="match status" value="1"/>
</dbReference>
<dbReference type="Gene3D" id="3.30.450.20">
    <property type="entry name" value="PAS domain"/>
    <property type="match status" value="1"/>
</dbReference>
<evidence type="ECO:0000256" key="1">
    <source>
        <dbReference type="ARBA" id="ARBA00004651"/>
    </source>
</evidence>
<evidence type="ECO:0000256" key="3">
    <source>
        <dbReference type="ARBA" id="ARBA00022500"/>
    </source>
</evidence>
<keyword evidence="2" id="KW-1003">Cell membrane</keyword>
<organism evidence="13 14">
    <name type="scientific">Treponema bryantii</name>
    <dbReference type="NCBI Taxonomy" id="163"/>
    <lineage>
        <taxon>Bacteria</taxon>
        <taxon>Pseudomonadati</taxon>
        <taxon>Spirochaetota</taxon>
        <taxon>Spirochaetia</taxon>
        <taxon>Spirochaetales</taxon>
        <taxon>Treponemataceae</taxon>
        <taxon>Treponema</taxon>
    </lineage>
</organism>
<dbReference type="RefSeq" id="WP_074932797.1">
    <property type="nucleotide sequence ID" value="NZ_FORI01000008.1"/>
</dbReference>
<evidence type="ECO:0000256" key="6">
    <source>
        <dbReference type="ARBA" id="ARBA00023136"/>
    </source>
</evidence>
<accession>A0A1I3MAX3</accession>
<reference evidence="14" key="1">
    <citation type="submission" date="2016-10" db="EMBL/GenBank/DDBJ databases">
        <authorList>
            <person name="Varghese N."/>
            <person name="Submissions S."/>
        </authorList>
    </citation>
    <scope>NUCLEOTIDE SEQUENCE [LARGE SCALE GENOMIC DNA]</scope>
    <source>
        <strain evidence="14">XBD1002</strain>
    </source>
</reference>
<evidence type="ECO:0000256" key="5">
    <source>
        <dbReference type="ARBA" id="ARBA00022989"/>
    </source>
</evidence>
<comment type="subcellular location">
    <subcellularLocation>
        <location evidence="1">Cell membrane</location>
        <topology evidence="1">Multi-pass membrane protein</topology>
    </subcellularLocation>
</comment>
<keyword evidence="3" id="KW-0145">Chemotaxis</keyword>
<sequence length="690" mass="75401">MGIKTRLSIAMLSLILVTAACITTFSYLQSKYELTKAVERGNISLAETVSQKIQTINSREVRLLEAIANLSVFRDTEINLKSKWELANSIVKDDDKYIGIACYDEKGVGYATTGQYKDSHTREFLQISMKGQRAITDPEWSKTNGKLSTFYAQPYYDNNGKQIGEVVSVVDATDLCRIVETLVVGKDSHPYVINRISGKFVAHADKKYVEDQKTINDDASEGFKPVIQRIMNGEKGAEVYYDEIKKQKFAVSYLPVEETNWSAVCVAPYKDFYNGIEILMNAMIIMTAFSLVVAFVIMLFIIRISIKPLKTVSGAIDGIASGDADLTRRLSFNANDEIGAVVKGFNKFSEKLQNIIGDVKASKDELLVAGENLGSSTQDTASSITEILSNIESMKRQIENQTQSVNQTAGAVTEIASNIESLGNMVQNQSSGVIEASAAVEEMIGNISSVNNSMDKMANSFSDLRNNSQVGIDKQKAVNDRITQIENQSKMLQDANHAISSIASQTNLLAMNAAIEAAHAGDAGKGFAVVADEIRKLSETSTAQSKTIGVQLNNIKESINEVVSASSEASLAFETVSRKLEDTDQLVMQIKAAMEEQHEGSKQITEALKNVQDSTVEVRTASAEMEEGNKMILGEVKALQDAAMAMNQSMDEMGVGARHINETGETLREVSSQIADSIEKIGNQVDQFKV</sequence>
<dbReference type="CDD" id="cd12912">
    <property type="entry name" value="PDC2_MCP_like"/>
    <property type="match status" value="1"/>
</dbReference>
<dbReference type="PROSITE" id="PS50885">
    <property type="entry name" value="HAMP"/>
    <property type="match status" value="1"/>
</dbReference>
<dbReference type="InterPro" id="IPR003660">
    <property type="entry name" value="HAMP_dom"/>
</dbReference>
<dbReference type="Proteomes" id="UP000182737">
    <property type="component" value="Unassembled WGS sequence"/>
</dbReference>
<comment type="similarity">
    <text evidence="8">Belongs to the methyl-accepting chemotaxis (MCP) protein family.</text>
</comment>
<dbReference type="InterPro" id="IPR004089">
    <property type="entry name" value="MCPsignal_dom"/>
</dbReference>
<evidence type="ECO:0000256" key="8">
    <source>
        <dbReference type="ARBA" id="ARBA00029447"/>
    </source>
</evidence>